<reference evidence="10" key="1">
    <citation type="journal article" date="2019" name="Genome Announc.">
        <title>Draft Genome Sequence of Pseudoalteromonas piscicida Strain 36Y ROTHPW, an Hypersaline Seawater Isolate from the South Coast of Sonora, Mexico.</title>
        <authorList>
            <person name="Sanchez-Diaz R."/>
            <person name="Molina-Garza Z.J."/>
            <person name="Cruz-Suarez L.E."/>
            <person name="Selvin J."/>
            <person name="Kiran G.S."/>
            <person name="Ibarra-Gamez J.C."/>
            <person name="Gomez-Gil B."/>
            <person name="Galaviz-Silva L."/>
        </authorList>
    </citation>
    <scope>NUCLEOTIDE SEQUENCE [LARGE SCALE GENOMIC DNA]</scope>
    <source>
        <strain evidence="10">36Y_RITHPW</strain>
    </source>
</reference>
<proteinExistence type="predicted"/>
<sequence length="795" mass="87413">MLIVNLSTALRVAKKQKLHFALNVLGFSLGVSAAFLILLYTLHELSFDRFQPNAEQVYRAEVDFSPLGLGTIPTVNYPRLLKAKDLAQVDDIFALFRAKNYDPALGYVRSGESSFQLHNLYVASSNIMSFIDLKVLGGDIEQALSKPEQLALSRTEATRLFGHLDVVGQRLDYKDGVYTVAAVFEDLPPNTHFAFDSLIYTNKTSENLNMHMHYVYLRLNSTNDIEALEQAVTDLFVVGPEKDMLSINLTSLLDLHLYHDELSEMRAGGNVQAIIVSVILSFALLSVAAINFINLSIAQSGSRIKEVGIRKSLGASRAQLFCQFICEFLIIALVTLVVSAAMIELSLPRFNHLVDRTLNFTFFSWQGGLLVALSLIVSLLAGIYPALYLSKLNPKLMLSGQSSISGGALWLRKILLMSQFIVATALIVGAITLPRQLSFLQTLSPGYNVENRLYIRELPKDAILAGPHSQVLDAVRNIDGVKQVGPLDTDLTHDIQYSFTPILPNGEESAEAIAGIGVGFNAVSQLGLELIAGRDFSPEYASDWYTRRGDERTISIIVTESVTKLAGFASPQHIIGETMRRGSLTMTVVGVVKDIQIGGAKRNNSVAMLLPGYSLVPTAAILIEIDKSKQQYVTQQLTQLLASRLGIYEPNIEDLGANFSANFNEDARFIQIVQTFSLLTLCLAILGVIGLTSFTVLKRQKEVAVRKVLGASRLSIVNMLARDFLVLVILSIAIAYPLAYWLVGEWLANFNDRIEQAVWVYGVAALVVAGITWLTVAILAFKAASTRPSLILRYE</sequence>
<evidence type="ECO:0000259" key="7">
    <source>
        <dbReference type="Pfam" id="PF02687"/>
    </source>
</evidence>
<evidence type="ECO:0000259" key="8">
    <source>
        <dbReference type="Pfam" id="PF12704"/>
    </source>
</evidence>
<feature type="transmembrane region" description="Helical" evidence="6">
    <location>
        <begin position="410"/>
        <end position="433"/>
    </location>
</feature>
<evidence type="ECO:0000256" key="2">
    <source>
        <dbReference type="ARBA" id="ARBA00022475"/>
    </source>
</evidence>
<dbReference type="InterPro" id="IPR025857">
    <property type="entry name" value="MacB_PCD"/>
</dbReference>
<evidence type="ECO:0000256" key="6">
    <source>
        <dbReference type="SAM" id="Phobius"/>
    </source>
</evidence>
<dbReference type="EMBL" id="NKHF01000089">
    <property type="protein sequence ID" value="PCK30308.1"/>
    <property type="molecule type" value="Genomic_DNA"/>
</dbReference>
<gene>
    <name evidence="9" type="ORF">CEX98_18555</name>
</gene>
<feature type="domain" description="MacB-like periplasmic core" evidence="8">
    <location>
        <begin position="21"/>
        <end position="234"/>
    </location>
</feature>
<comment type="subcellular location">
    <subcellularLocation>
        <location evidence="1">Cell membrane</location>
        <topology evidence="1">Multi-pass membrane protein</topology>
    </subcellularLocation>
</comment>
<evidence type="ECO:0000256" key="3">
    <source>
        <dbReference type="ARBA" id="ARBA00022692"/>
    </source>
</evidence>
<feature type="domain" description="ABC3 transporter permease C-terminal" evidence="7">
    <location>
        <begin position="279"/>
        <end position="394"/>
    </location>
</feature>
<feature type="transmembrane region" description="Helical" evidence="6">
    <location>
        <begin position="318"/>
        <end position="343"/>
    </location>
</feature>
<feature type="domain" description="ABC3 transporter permease C-terminal" evidence="7">
    <location>
        <begin position="676"/>
        <end position="786"/>
    </location>
</feature>
<keyword evidence="3 6" id="KW-0812">Transmembrane</keyword>
<protein>
    <submittedName>
        <fullName evidence="9">ABC transporter permease</fullName>
    </submittedName>
</protein>
<feature type="transmembrane region" description="Helical" evidence="6">
    <location>
        <begin position="758"/>
        <end position="781"/>
    </location>
</feature>
<dbReference type="GO" id="GO:0005886">
    <property type="term" value="C:plasma membrane"/>
    <property type="evidence" value="ECO:0007669"/>
    <property type="project" value="UniProtKB-SubCell"/>
</dbReference>
<evidence type="ECO:0000313" key="10">
    <source>
        <dbReference type="Proteomes" id="UP000228621"/>
    </source>
</evidence>
<dbReference type="Pfam" id="PF12704">
    <property type="entry name" value="MacB_PCD"/>
    <property type="match status" value="1"/>
</dbReference>
<dbReference type="InterPro" id="IPR003838">
    <property type="entry name" value="ABC3_permease_C"/>
</dbReference>
<dbReference type="GO" id="GO:0022857">
    <property type="term" value="F:transmembrane transporter activity"/>
    <property type="evidence" value="ECO:0007669"/>
    <property type="project" value="TreeGrafter"/>
</dbReference>
<keyword evidence="2" id="KW-1003">Cell membrane</keyword>
<organism evidence="9 10">
    <name type="scientific">Pseudoalteromonas piscicida</name>
    <dbReference type="NCBI Taxonomy" id="43662"/>
    <lineage>
        <taxon>Bacteria</taxon>
        <taxon>Pseudomonadati</taxon>
        <taxon>Pseudomonadota</taxon>
        <taxon>Gammaproteobacteria</taxon>
        <taxon>Alteromonadales</taxon>
        <taxon>Pseudoalteromonadaceae</taxon>
        <taxon>Pseudoalteromonas</taxon>
    </lineage>
</organism>
<dbReference type="Pfam" id="PF02687">
    <property type="entry name" value="FtsX"/>
    <property type="match status" value="2"/>
</dbReference>
<evidence type="ECO:0000256" key="4">
    <source>
        <dbReference type="ARBA" id="ARBA00022989"/>
    </source>
</evidence>
<comment type="caution">
    <text evidence="9">The sequence shown here is derived from an EMBL/GenBank/DDBJ whole genome shotgun (WGS) entry which is preliminary data.</text>
</comment>
<evidence type="ECO:0000256" key="1">
    <source>
        <dbReference type="ARBA" id="ARBA00004651"/>
    </source>
</evidence>
<keyword evidence="4 6" id="KW-1133">Transmembrane helix</keyword>
<keyword evidence="5 6" id="KW-0472">Membrane</keyword>
<feature type="transmembrane region" description="Helical" evidence="6">
    <location>
        <begin position="724"/>
        <end position="743"/>
    </location>
</feature>
<dbReference type="OrthoDB" id="9770036at2"/>
<dbReference type="Proteomes" id="UP000228621">
    <property type="component" value="Unassembled WGS sequence"/>
</dbReference>
<dbReference type="RefSeq" id="WP_099643508.1">
    <property type="nucleotide sequence ID" value="NZ_NKHF01000089.1"/>
</dbReference>
<dbReference type="PANTHER" id="PTHR30572">
    <property type="entry name" value="MEMBRANE COMPONENT OF TRANSPORTER-RELATED"/>
    <property type="match status" value="1"/>
</dbReference>
<dbReference type="PANTHER" id="PTHR30572:SF18">
    <property type="entry name" value="ABC-TYPE MACROLIDE FAMILY EXPORT SYSTEM PERMEASE COMPONENT 2"/>
    <property type="match status" value="1"/>
</dbReference>
<feature type="transmembrane region" description="Helical" evidence="6">
    <location>
        <begin position="273"/>
        <end position="297"/>
    </location>
</feature>
<accession>A0A2A5JLJ9</accession>
<evidence type="ECO:0000256" key="5">
    <source>
        <dbReference type="ARBA" id="ARBA00023136"/>
    </source>
</evidence>
<evidence type="ECO:0000313" key="9">
    <source>
        <dbReference type="EMBL" id="PCK30308.1"/>
    </source>
</evidence>
<name>A0A2A5JLJ9_PSEO7</name>
<feature type="transmembrane region" description="Helical" evidence="6">
    <location>
        <begin position="20"/>
        <end position="42"/>
    </location>
</feature>
<keyword evidence="10" id="KW-1185">Reference proteome</keyword>
<dbReference type="InterPro" id="IPR050250">
    <property type="entry name" value="Macrolide_Exporter_MacB"/>
</dbReference>
<feature type="transmembrane region" description="Helical" evidence="6">
    <location>
        <begin position="676"/>
        <end position="697"/>
    </location>
</feature>
<feature type="transmembrane region" description="Helical" evidence="6">
    <location>
        <begin position="363"/>
        <end position="389"/>
    </location>
</feature>
<dbReference type="AlphaFoldDB" id="A0A2A5JLJ9"/>